<dbReference type="InterPro" id="IPR007484">
    <property type="entry name" value="Peptidase_M28"/>
</dbReference>
<sequence length="446" mass="49898">MKKSIELIVLITLFTACSSRTTLTNEEVIQKISMVELQKHVTELADDKYQGRGAGYKGEHEAALYIARQYQNIGLEPFYEDSKNPVSYFQEFDFEVLDSTKPWEILSTQNVVGFLKGTEKPNEYIVIGGHHDGQGMSSQADYGRSIPEDLEVDSIRASNDKIWNSAVDNAVSISAIIEMARVLKKYNIRTKRSIIFTTFSAEENGLNGSAFFANDPPVPIKNIKAMVNLEKIIGDPDAEFLYVSYGTNPVFEEIRIETDSLRGLKMTPFYPGMIANTDHYAFGQRRIPTITMGTGSIKYVHTSLDHADRLNYELLNKRTQYILSYLIRLVNADSDFKFSGSLDGLLGVTGGQASEEEKKIKNFNGDVAFKISTVVNDSHGYNADLKSGDLIIAIDNMPLKRKSFYNGLEDLIGDITEETIGEVEKSKVTLQLIRGDSIIVRTITLK</sequence>
<proteinExistence type="predicted"/>
<dbReference type="PROSITE" id="PS51257">
    <property type="entry name" value="PROKAR_LIPOPROTEIN"/>
    <property type="match status" value="1"/>
</dbReference>
<dbReference type="Gene3D" id="3.40.630.10">
    <property type="entry name" value="Zn peptidases"/>
    <property type="match status" value="1"/>
</dbReference>
<dbReference type="Pfam" id="PF04389">
    <property type="entry name" value="Peptidase_M28"/>
    <property type="match status" value="1"/>
</dbReference>
<organism evidence="2 3">
    <name type="scientific">Robiginitalea aurantiaca</name>
    <dbReference type="NCBI Taxonomy" id="3056915"/>
    <lineage>
        <taxon>Bacteria</taxon>
        <taxon>Pseudomonadati</taxon>
        <taxon>Bacteroidota</taxon>
        <taxon>Flavobacteriia</taxon>
        <taxon>Flavobacteriales</taxon>
        <taxon>Flavobacteriaceae</taxon>
        <taxon>Robiginitalea</taxon>
    </lineage>
</organism>
<protein>
    <submittedName>
        <fullName evidence="2">M28 family peptidase</fullName>
    </submittedName>
</protein>
<evidence type="ECO:0000313" key="2">
    <source>
        <dbReference type="EMBL" id="MDM9630874.1"/>
    </source>
</evidence>
<dbReference type="PANTHER" id="PTHR12147">
    <property type="entry name" value="METALLOPEPTIDASE M28 FAMILY MEMBER"/>
    <property type="match status" value="1"/>
</dbReference>
<comment type="caution">
    <text evidence="2">The sequence shown here is derived from an EMBL/GenBank/DDBJ whole genome shotgun (WGS) entry which is preliminary data.</text>
</comment>
<dbReference type="Proteomes" id="UP001174839">
    <property type="component" value="Unassembled WGS sequence"/>
</dbReference>
<feature type="domain" description="Peptidase M28" evidence="1">
    <location>
        <begin position="110"/>
        <end position="325"/>
    </location>
</feature>
<dbReference type="InterPro" id="IPR045175">
    <property type="entry name" value="M28_fam"/>
</dbReference>
<dbReference type="SUPFAM" id="SSF53187">
    <property type="entry name" value="Zn-dependent exopeptidases"/>
    <property type="match status" value="1"/>
</dbReference>
<dbReference type="InterPro" id="IPR036034">
    <property type="entry name" value="PDZ_sf"/>
</dbReference>
<dbReference type="EMBL" id="JAUDUY010000002">
    <property type="protein sequence ID" value="MDM9630874.1"/>
    <property type="molecule type" value="Genomic_DNA"/>
</dbReference>
<dbReference type="SUPFAM" id="SSF50156">
    <property type="entry name" value="PDZ domain-like"/>
    <property type="match status" value="1"/>
</dbReference>
<gene>
    <name evidence="2" type="ORF">QU605_05300</name>
</gene>
<dbReference type="Gene3D" id="2.30.42.10">
    <property type="match status" value="1"/>
</dbReference>
<name>A0ABT7WD70_9FLAO</name>
<reference evidence="2" key="1">
    <citation type="submission" date="2023-06" db="EMBL/GenBank/DDBJ databases">
        <title>Robiginitalea aurantiacus sp. nov. and Algoriphagus sediminis sp. nov., isolated from coastal sediment.</title>
        <authorList>
            <person name="Zhou Z.Y."/>
            <person name="An J."/>
            <person name="Jia Y.W."/>
            <person name="Du Z.J."/>
        </authorList>
    </citation>
    <scope>NUCLEOTIDE SEQUENCE</scope>
    <source>
        <strain evidence="2">M39</strain>
    </source>
</reference>
<evidence type="ECO:0000313" key="3">
    <source>
        <dbReference type="Proteomes" id="UP001174839"/>
    </source>
</evidence>
<keyword evidence="3" id="KW-1185">Reference proteome</keyword>
<dbReference type="RefSeq" id="WP_289724237.1">
    <property type="nucleotide sequence ID" value="NZ_JAUDUY010000002.1"/>
</dbReference>
<dbReference type="PANTHER" id="PTHR12147:SF26">
    <property type="entry name" value="PEPTIDASE M28 DOMAIN-CONTAINING PROTEIN"/>
    <property type="match status" value="1"/>
</dbReference>
<accession>A0ABT7WD70</accession>
<evidence type="ECO:0000259" key="1">
    <source>
        <dbReference type="Pfam" id="PF04389"/>
    </source>
</evidence>